<evidence type="ECO:0000313" key="6">
    <source>
        <dbReference type="EMBL" id="TLG09028.1"/>
    </source>
</evidence>
<reference evidence="6 7" key="1">
    <citation type="submission" date="2019-05" db="EMBL/GenBank/DDBJ databases">
        <title>Genomes sequences of two Nocardia cyriacigeorgica environmental isolates, type strains Nocardia asteroides ATCC 19247 and Nocardia cyriacigeorgica DSM 44484.</title>
        <authorList>
            <person name="Vautrin F."/>
            <person name="Bergeron E."/>
            <person name="Dubost A."/>
            <person name="Abrouk D."/>
            <person name="Rodriguez Nava V."/>
            <person name="Pujic P."/>
        </authorList>
    </citation>
    <scope>NUCLEOTIDE SEQUENCE [LARGE SCALE GENOMIC DNA]</scope>
    <source>
        <strain evidence="6 7">EML 1456</strain>
    </source>
</reference>
<dbReference type="InterPro" id="IPR013785">
    <property type="entry name" value="Aldolase_TIM"/>
</dbReference>
<dbReference type="GeneID" id="80346334"/>
<dbReference type="Proteomes" id="UP000308349">
    <property type="component" value="Unassembled WGS sequence"/>
</dbReference>
<dbReference type="Pfam" id="PF00701">
    <property type="entry name" value="DHDPS"/>
    <property type="match status" value="1"/>
</dbReference>
<dbReference type="PANTHER" id="PTHR12128:SF67">
    <property type="entry name" value="BLR3884 PROTEIN"/>
    <property type="match status" value="1"/>
</dbReference>
<organism evidence="6 7">
    <name type="scientific">Nocardia cyriacigeorgica</name>
    <dbReference type="NCBI Taxonomy" id="135487"/>
    <lineage>
        <taxon>Bacteria</taxon>
        <taxon>Bacillati</taxon>
        <taxon>Actinomycetota</taxon>
        <taxon>Actinomycetes</taxon>
        <taxon>Mycobacteriales</taxon>
        <taxon>Nocardiaceae</taxon>
        <taxon>Nocardia</taxon>
    </lineage>
</organism>
<dbReference type="PROSITE" id="PS00666">
    <property type="entry name" value="DHDPS_2"/>
    <property type="match status" value="1"/>
</dbReference>
<feature type="active site" description="Proton donor/acceptor" evidence="4">
    <location>
        <position position="145"/>
    </location>
</feature>
<dbReference type="InterPro" id="IPR002220">
    <property type="entry name" value="DapA-like"/>
</dbReference>
<dbReference type="SMART" id="SM01130">
    <property type="entry name" value="DHDPS"/>
    <property type="match status" value="1"/>
</dbReference>
<evidence type="ECO:0000256" key="1">
    <source>
        <dbReference type="ARBA" id="ARBA00023239"/>
    </source>
</evidence>
<dbReference type="PANTHER" id="PTHR12128">
    <property type="entry name" value="DIHYDRODIPICOLINATE SYNTHASE"/>
    <property type="match status" value="1"/>
</dbReference>
<evidence type="ECO:0000256" key="5">
    <source>
        <dbReference type="PIRSR" id="PIRSR001365-2"/>
    </source>
</evidence>
<dbReference type="OrthoDB" id="9778880at2"/>
<protein>
    <submittedName>
        <fullName evidence="6">Dihydrodipicolinate synthase family protein</fullName>
    </submittedName>
</protein>
<dbReference type="CDD" id="cd00408">
    <property type="entry name" value="DHDPS-like"/>
    <property type="match status" value="1"/>
</dbReference>
<dbReference type="InterPro" id="IPR020625">
    <property type="entry name" value="Schiff_base-form_aldolases_AS"/>
</dbReference>
<gene>
    <name evidence="6" type="ORF">FEK35_16055</name>
</gene>
<dbReference type="PIRSF" id="PIRSF001365">
    <property type="entry name" value="DHDPS"/>
    <property type="match status" value="1"/>
</dbReference>
<accession>A0A5R8PCD9</accession>
<feature type="binding site" evidence="5">
    <location>
        <position position="59"/>
    </location>
    <ligand>
        <name>pyruvate</name>
        <dbReference type="ChEBI" id="CHEBI:15361"/>
    </ligand>
</feature>
<comment type="caution">
    <text evidence="6">The sequence shown here is derived from an EMBL/GenBank/DDBJ whole genome shotgun (WGS) entry which is preliminary data.</text>
</comment>
<keyword evidence="2" id="KW-0704">Schiff base</keyword>
<dbReference type="SUPFAM" id="SSF51569">
    <property type="entry name" value="Aldolase"/>
    <property type="match status" value="1"/>
</dbReference>
<dbReference type="GO" id="GO:0008840">
    <property type="term" value="F:4-hydroxy-tetrahydrodipicolinate synthase activity"/>
    <property type="evidence" value="ECO:0007669"/>
    <property type="project" value="TreeGrafter"/>
</dbReference>
<dbReference type="EMBL" id="VBUU01000015">
    <property type="protein sequence ID" value="TLG09028.1"/>
    <property type="molecule type" value="Genomic_DNA"/>
</dbReference>
<proteinExistence type="inferred from homology"/>
<sequence>MRCGERGRLGAVTESFSCPIVATVTPYQRGGHLDLSALSDYLDLIGAAGVETVLVNGTTGEFASLTVRERIQVAEHCRSRWSGVLVVHVGACAVGDAVELARHASDFADALAVMNPFFFAEAAETGIGAYFRAVLPHCLRPTLLYNFPRHTQAPIPPRLAAQLAGEFPQLTGIKDSGKDRSLTYEYQQIGPDFRVYLGDDRIGARIAEIGAAGVVTGAGGPVAELPVAVAAAVAAGDIERAQARQHEFDRYTDARKRLPISDVAFAKAAVSTRLPGFPTLVRPPLTSASPEHAREIHTVMRSILPLLHRDNPAY</sequence>
<feature type="active site" description="Schiff-base intermediate with substrate" evidence="4">
    <location>
        <position position="174"/>
    </location>
</feature>
<evidence type="ECO:0000256" key="2">
    <source>
        <dbReference type="ARBA" id="ARBA00023270"/>
    </source>
</evidence>
<evidence type="ECO:0000313" key="7">
    <source>
        <dbReference type="Proteomes" id="UP000308349"/>
    </source>
</evidence>
<evidence type="ECO:0000256" key="3">
    <source>
        <dbReference type="PIRNR" id="PIRNR001365"/>
    </source>
</evidence>
<evidence type="ECO:0000256" key="4">
    <source>
        <dbReference type="PIRSR" id="PIRSR001365-1"/>
    </source>
</evidence>
<dbReference type="AlphaFoldDB" id="A0A5R8PCD9"/>
<dbReference type="Gene3D" id="3.20.20.70">
    <property type="entry name" value="Aldolase class I"/>
    <property type="match status" value="1"/>
</dbReference>
<name>A0A5R8PCD9_9NOCA</name>
<dbReference type="PRINTS" id="PR00146">
    <property type="entry name" value="DHPICSNTHASE"/>
</dbReference>
<feature type="binding site" evidence="5">
    <location>
        <position position="215"/>
    </location>
    <ligand>
        <name>pyruvate</name>
        <dbReference type="ChEBI" id="CHEBI:15361"/>
    </ligand>
</feature>
<comment type="similarity">
    <text evidence="3">Belongs to the DapA family.</text>
</comment>
<dbReference type="RefSeq" id="WP_082393294.1">
    <property type="nucleotide sequence ID" value="NZ_JADLPF010000001.1"/>
</dbReference>
<keyword evidence="1 3" id="KW-0456">Lyase</keyword>